<evidence type="ECO:0000256" key="2">
    <source>
        <dbReference type="SAM" id="SignalP"/>
    </source>
</evidence>
<gene>
    <name evidence="3" type="ORF">IZ6_16900</name>
</gene>
<protein>
    <recommendedName>
        <fullName evidence="5">Invasion associated locus B family protein</fullName>
    </recommendedName>
</protein>
<accession>A0A6S6QTN6</accession>
<dbReference type="RefSeq" id="WP_222874639.1">
    <property type="nucleotide sequence ID" value="NZ_AP023361.1"/>
</dbReference>
<dbReference type="AlphaFoldDB" id="A0A6S6QTN6"/>
<dbReference type="Gene3D" id="2.60.40.1880">
    <property type="entry name" value="Invasion associated locus B (IalB) protein"/>
    <property type="match status" value="1"/>
</dbReference>
<evidence type="ECO:0008006" key="5">
    <source>
        <dbReference type="Google" id="ProtNLM"/>
    </source>
</evidence>
<feature type="compositionally biased region" description="Low complexity" evidence="1">
    <location>
        <begin position="247"/>
        <end position="259"/>
    </location>
</feature>
<dbReference type="Pfam" id="PF06776">
    <property type="entry name" value="IalB"/>
    <property type="match status" value="1"/>
</dbReference>
<organism evidence="3 4">
    <name type="scientific">Terrihabitans soli</name>
    <dbReference type="NCBI Taxonomy" id="708113"/>
    <lineage>
        <taxon>Bacteria</taxon>
        <taxon>Pseudomonadati</taxon>
        <taxon>Pseudomonadota</taxon>
        <taxon>Alphaproteobacteria</taxon>
        <taxon>Hyphomicrobiales</taxon>
        <taxon>Terrihabitans</taxon>
    </lineage>
</organism>
<reference evidence="3 4" key="1">
    <citation type="submission" date="2020-08" db="EMBL/GenBank/DDBJ databases">
        <title>Genome sequence of Rhizobiales bacterium strain IZ6.</title>
        <authorList>
            <person name="Nakai R."/>
            <person name="Naganuma T."/>
        </authorList>
    </citation>
    <scope>NUCLEOTIDE SEQUENCE [LARGE SCALE GENOMIC DNA]</scope>
    <source>
        <strain evidence="3 4">IZ6</strain>
    </source>
</reference>
<dbReference type="InterPro" id="IPR010642">
    <property type="entry name" value="Invasion_prot_B"/>
</dbReference>
<feature type="compositionally biased region" description="Basic and acidic residues" evidence="1">
    <location>
        <begin position="232"/>
        <end position="244"/>
    </location>
</feature>
<sequence length="259" mass="27431">MMKDFCRPTQARFALAAGLAVLLAAGPAFAQAPAPAPAPVQKAPAAPAAPKAPAAAPVAKQAAAPAAPAGPAPEWLKVCGKDEQSKTELCSVASYILDGQGNVRGQIRVIDVTREKEKKRIIEAMIPPGFLIQPGINLVIDDNKTPIPGRYRICFTNACVTEVLVSDDMLANIRKGTTLNIFFANQKGEWLGARVALAGFSAAYDGKALDPKLVEEKRKNFEEGQNKLQSELAKRAEEQRKKLQEGAAAAPAAPAVKTQ</sequence>
<feature type="region of interest" description="Disordered" evidence="1">
    <location>
        <begin position="221"/>
        <end position="259"/>
    </location>
</feature>
<keyword evidence="4" id="KW-1185">Reference proteome</keyword>
<evidence type="ECO:0000313" key="3">
    <source>
        <dbReference type="EMBL" id="BCJ90955.1"/>
    </source>
</evidence>
<feature type="chain" id="PRO_5027777294" description="Invasion associated locus B family protein" evidence="2">
    <location>
        <begin position="31"/>
        <end position="259"/>
    </location>
</feature>
<dbReference type="Proteomes" id="UP000515317">
    <property type="component" value="Chromosome"/>
</dbReference>
<dbReference type="InterPro" id="IPR038696">
    <property type="entry name" value="IalB_sf"/>
</dbReference>
<evidence type="ECO:0000313" key="4">
    <source>
        <dbReference type="Proteomes" id="UP000515317"/>
    </source>
</evidence>
<evidence type="ECO:0000256" key="1">
    <source>
        <dbReference type="SAM" id="MobiDB-lite"/>
    </source>
</evidence>
<dbReference type="KEGG" id="tso:IZ6_16900"/>
<dbReference type="EMBL" id="AP023361">
    <property type="protein sequence ID" value="BCJ90955.1"/>
    <property type="molecule type" value="Genomic_DNA"/>
</dbReference>
<feature type="signal peptide" evidence="2">
    <location>
        <begin position="1"/>
        <end position="30"/>
    </location>
</feature>
<name>A0A6S6QTN6_9HYPH</name>
<proteinExistence type="predicted"/>
<keyword evidence="2" id="KW-0732">Signal</keyword>